<comment type="caution">
    <text evidence="1">The sequence shown here is derived from an EMBL/GenBank/DDBJ whole genome shotgun (WGS) entry which is preliminary data.</text>
</comment>
<sequence>MPGLWKEEDKTPGSPHTLQSQCRVEPSPKRICMHDFKCRKSQGTTNDLKRLQIQLSRERLMTAPACDTAKHRNRQKRERRDPREADSKRD</sequence>
<gene>
    <name evidence="1" type="ORF">HPB50_004875</name>
</gene>
<name>A0ACB7T5L3_HYAAI</name>
<organism evidence="1 2">
    <name type="scientific">Hyalomma asiaticum</name>
    <name type="common">Tick</name>
    <dbReference type="NCBI Taxonomy" id="266040"/>
    <lineage>
        <taxon>Eukaryota</taxon>
        <taxon>Metazoa</taxon>
        <taxon>Ecdysozoa</taxon>
        <taxon>Arthropoda</taxon>
        <taxon>Chelicerata</taxon>
        <taxon>Arachnida</taxon>
        <taxon>Acari</taxon>
        <taxon>Parasitiformes</taxon>
        <taxon>Ixodida</taxon>
        <taxon>Ixodoidea</taxon>
        <taxon>Ixodidae</taxon>
        <taxon>Hyalomminae</taxon>
        <taxon>Hyalomma</taxon>
    </lineage>
</organism>
<evidence type="ECO:0000313" key="2">
    <source>
        <dbReference type="Proteomes" id="UP000821845"/>
    </source>
</evidence>
<keyword evidence="2" id="KW-1185">Reference proteome</keyword>
<protein>
    <submittedName>
        <fullName evidence="1">Uncharacterized protein</fullName>
    </submittedName>
</protein>
<dbReference type="EMBL" id="CM023491">
    <property type="protein sequence ID" value="KAH6940687.1"/>
    <property type="molecule type" value="Genomic_DNA"/>
</dbReference>
<reference evidence="1" key="1">
    <citation type="submission" date="2020-05" db="EMBL/GenBank/DDBJ databases">
        <title>Large-scale comparative analyses of tick genomes elucidate their genetic diversity and vector capacities.</title>
        <authorList>
            <person name="Jia N."/>
            <person name="Wang J."/>
            <person name="Shi W."/>
            <person name="Du L."/>
            <person name="Sun Y."/>
            <person name="Zhan W."/>
            <person name="Jiang J."/>
            <person name="Wang Q."/>
            <person name="Zhang B."/>
            <person name="Ji P."/>
            <person name="Sakyi L.B."/>
            <person name="Cui X."/>
            <person name="Yuan T."/>
            <person name="Jiang B."/>
            <person name="Yang W."/>
            <person name="Lam T.T.-Y."/>
            <person name="Chang Q."/>
            <person name="Ding S."/>
            <person name="Wang X."/>
            <person name="Zhu J."/>
            <person name="Ruan X."/>
            <person name="Zhao L."/>
            <person name="Wei J."/>
            <person name="Que T."/>
            <person name="Du C."/>
            <person name="Cheng J."/>
            <person name="Dai P."/>
            <person name="Han X."/>
            <person name="Huang E."/>
            <person name="Gao Y."/>
            <person name="Liu J."/>
            <person name="Shao H."/>
            <person name="Ye R."/>
            <person name="Li L."/>
            <person name="Wei W."/>
            <person name="Wang X."/>
            <person name="Wang C."/>
            <person name="Yang T."/>
            <person name="Huo Q."/>
            <person name="Li W."/>
            <person name="Guo W."/>
            <person name="Chen H."/>
            <person name="Zhou L."/>
            <person name="Ni X."/>
            <person name="Tian J."/>
            <person name="Zhou Y."/>
            <person name="Sheng Y."/>
            <person name="Liu T."/>
            <person name="Pan Y."/>
            <person name="Xia L."/>
            <person name="Li J."/>
            <person name="Zhao F."/>
            <person name="Cao W."/>
        </authorList>
    </citation>
    <scope>NUCLEOTIDE SEQUENCE</scope>
    <source>
        <strain evidence="1">Hyas-2018</strain>
    </source>
</reference>
<evidence type="ECO:0000313" key="1">
    <source>
        <dbReference type="EMBL" id="KAH6940687.1"/>
    </source>
</evidence>
<proteinExistence type="predicted"/>
<dbReference type="Proteomes" id="UP000821845">
    <property type="component" value="Chromosome 11"/>
</dbReference>
<accession>A0ACB7T5L3</accession>